<evidence type="ECO:0000313" key="2">
    <source>
        <dbReference type="EMBL" id="OXU30755.1"/>
    </source>
</evidence>
<comment type="caution">
    <text evidence="2">The sequence shown here is derived from an EMBL/GenBank/DDBJ whole genome shotgun (WGS) entry which is preliminary data.</text>
</comment>
<evidence type="ECO:0000313" key="3">
    <source>
        <dbReference type="Proteomes" id="UP000215335"/>
    </source>
</evidence>
<dbReference type="Gene3D" id="3.30.710.10">
    <property type="entry name" value="Potassium Channel Kv1.1, Chain A"/>
    <property type="match status" value="1"/>
</dbReference>
<accession>A0A232FJA3</accession>
<dbReference type="InterPro" id="IPR000210">
    <property type="entry name" value="BTB/POZ_dom"/>
</dbReference>
<gene>
    <name evidence="2" type="ORF">TSAR_013221</name>
</gene>
<dbReference type="PANTHER" id="PTHR24413">
    <property type="entry name" value="SPECKLE-TYPE POZ PROTEIN"/>
    <property type="match status" value="1"/>
</dbReference>
<dbReference type="STRING" id="543379.A0A232FJA3"/>
<sequence length="154" mass="17633">MSYLSSAIEHFKHTEPFWHPGVLFFSAMFASSMKESKENFVQIGEIEPEIMTELLRFMYTGQVDLLAAADMYHLDILKSMCGKALIETLSLQNLPDILKILDRHETYHSLLESTLEFLAYNGKEVADLENFDDFIKQLSPPLLAKISRAALRKC</sequence>
<dbReference type="InterPro" id="IPR011333">
    <property type="entry name" value="SKP1/BTB/POZ_sf"/>
</dbReference>
<reference evidence="2 3" key="1">
    <citation type="journal article" date="2017" name="Curr. Biol.">
        <title>The Evolution of Venom by Co-option of Single-Copy Genes.</title>
        <authorList>
            <person name="Martinson E.O."/>
            <person name="Mrinalini"/>
            <person name="Kelkar Y.D."/>
            <person name="Chang C.H."/>
            <person name="Werren J.H."/>
        </authorList>
    </citation>
    <scope>NUCLEOTIDE SEQUENCE [LARGE SCALE GENOMIC DNA]</scope>
    <source>
        <strain evidence="2 3">Alberta</strain>
        <tissue evidence="2">Whole body</tissue>
    </source>
</reference>
<keyword evidence="3" id="KW-1185">Reference proteome</keyword>
<dbReference type="OrthoDB" id="10249567at2759"/>
<dbReference type="SUPFAM" id="SSF54695">
    <property type="entry name" value="POZ domain"/>
    <property type="match status" value="1"/>
</dbReference>
<proteinExistence type="predicted"/>
<dbReference type="Proteomes" id="UP000215335">
    <property type="component" value="Unassembled WGS sequence"/>
</dbReference>
<protein>
    <recommendedName>
        <fullName evidence="1">BTB domain-containing protein</fullName>
    </recommendedName>
</protein>
<feature type="domain" description="BTB" evidence="1">
    <location>
        <begin position="24"/>
        <end position="67"/>
    </location>
</feature>
<dbReference type="EMBL" id="NNAY01000123">
    <property type="protein sequence ID" value="OXU30755.1"/>
    <property type="molecule type" value="Genomic_DNA"/>
</dbReference>
<name>A0A232FJA3_9HYME</name>
<dbReference type="AlphaFoldDB" id="A0A232FJA3"/>
<evidence type="ECO:0000259" key="1">
    <source>
        <dbReference type="PROSITE" id="PS50097"/>
    </source>
</evidence>
<dbReference type="Pfam" id="PF00651">
    <property type="entry name" value="BTB"/>
    <property type="match status" value="1"/>
</dbReference>
<organism evidence="2 3">
    <name type="scientific">Trichomalopsis sarcophagae</name>
    <dbReference type="NCBI Taxonomy" id="543379"/>
    <lineage>
        <taxon>Eukaryota</taxon>
        <taxon>Metazoa</taxon>
        <taxon>Ecdysozoa</taxon>
        <taxon>Arthropoda</taxon>
        <taxon>Hexapoda</taxon>
        <taxon>Insecta</taxon>
        <taxon>Pterygota</taxon>
        <taxon>Neoptera</taxon>
        <taxon>Endopterygota</taxon>
        <taxon>Hymenoptera</taxon>
        <taxon>Apocrita</taxon>
        <taxon>Proctotrupomorpha</taxon>
        <taxon>Chalcidoidea</taxon>
        <taxon>Pteromalidae</taxon>
        <taxon>Pteromalinae</taxon>
        <taxon>Trichomalopsis</taxon>
    </lineage>
</organism>
<dbReference type="PROSITE" id="PS50097">
    <property type="entry name" value="BTB"/>
    <property type="match status" value="1"/>
</dbReference>